<reference evidence="1" key="1">
    <citation type="submission" date="2018-05" db="EMBL/GenBank/DDBJ databases">
        <authorList>
            <person name="Lanie J.A."/>
            <person name="Ng W.-L."/>
            <person name="Kazmierczak K.M."/>
            <person name="Andrzejewski T.M."/>
            <person name="Davidsen T.M."/>
            <person name="Wayne K.J."/>
            <person name="Tettelin H."/>
            <person name="Glass J.I."/>
            <person name="Rusch D."/>
            <person name="Podicherti R."/>
            <person name="Tsui H.-C.T."/>
            <person name="Winkler M.E."/>
        </authorList>
    </citation>
    <scope>NUCLEOTIDE SEQUENCE</scope>
</reference>
<name>A0A382K944_9ZZZZ</name>
<evidence type="ECO:0000313" key="1">
    <source>
        <dbReference type="EMBL" id="SVC20848.1"/>
    </source>
</evidence>
<accession>A0A382K944</accession>
<protein>
    <submittedName>
        <fullName evidence="1">Uncharacterized protein</fullName>
    </submittedName>
</protein>
<gene>
    <name evidence="1" type="ORF">METZ01_LOCUS273702</name>
</gene>
<sequence length="26" mass="2898">MEKSSLNQIIETAGLLLTDCVVLFFI</sequence>
<organism evidence="1">
    <name type="scientific">marine metagenome</name>
    <dbReference type="NCBI Taxonomy" id="408172"/>
    <lineage>
        <taxon>unclassified sequences</taxon>
        <taxon>metagenomes</taxon>
        <taxon>ecological metagenomes</taxon>
    </lineage>
</organism>
<dbReference type="EMBL" id="UINC01079132">
    <property type="protein sequence ID" value="SVC20848.1"/>
    <property type="molecule type" value="Genomic_DNA"/>
</dbReference>
<proteinExistence type="predicted"/>
<dbReference type="AlphaFoldDB" id="A0A382K944"/>